<dbReference type="HAMAP" id="MF_01481">
    <property type="entry name" value="PSII_Psb27"/>
    <property type="match status" value="1"/>
</dbReference>
<dbReference type="InParanoid" id="C1EBG2"/>
<dbReference type="OrthoDB" id="514330at2759"/>
<dbReference type="InterPro" id="IPR025585">
    <property type="entry name" value="PSII_Psb27"/>
</dbReference>
<evidence type="ECO:0000313" key="1">
    <source>
        <dbReference type="EMBL" id="ACO65025.1"/>
    </source>
</evidence>
<dbReference type="GO" id="GO:0010206">
    <property type="term" value="P:photosystem II repair"/>
    <property type="evidence" value="ECO:0007669"/>
    <property type="project" value="InterPro"/>
</dbReference>
<evidence type="ECO:0000313" key="2">
    <source>
        <dbReference type="Proteomes" id="UP000002009"/>
    </source>
</evidence>
<dbReference type="RefSeq" id="XP_002503767.1">
    <property type="nucleotide sequence ID" value="XM_002503721.1"/>
</dbReference>
<organism evidence="1 2">
    <name type="scientific">Micromonas commoda (strain RCC299 / NOUM17 / CCMP2709)</name>
    <name type="common">Picoplanktonic green alga</name>
    <dbReference type="NCBI Taxonomy" id="296587"/>
    <lineage>
        <taxon>Eukaryota</taxon>
        <taxon>Viridiplantae</taxon>
        <taxon>Chlorophyta</taxon>
        <taxon>Mamiellophyceae</taxon>
        <taxon>Mamiellales</taxon>
        <taxon>Mamiellaceae</taxon>
        <taxon>Micromonas</taxon>
    </lineage>
</organism>
<dbReference type="eggNOG" id="ENOG502SSQ5">
    <property type="taxonomic scope" value="Eukaryota"/>
</dbReference>
<dbReference type="GO" id="GO:0010207">
    <property type="term" value="P:photosystem II assembly"/>
    <property type="evidence" value="ECO:0007669"/>
    <property type="project" value="InterPro"/>
</dbReference>
<proteinExistence type="inferred from homology"/>
<dbReference type="EMBL" id="CP001328">
    <property type="protein sequence ID" value="ACO65025.1"/>
    <property type="molecule type" value="Genomic_DNA"/>
</dbReference>
<accession>C1EBG2</accession>
<name>C1EBG2_MICCC</name>
<protein>
    <submittedName>
        <fullName evidence="1">Uncharacterized protein</fullName>
    </submittedName>
</protein>
<dbReference type="GeneID" id="8245410"/>
<dbReference type="GO" id="GO:0009523">
    <property type="term" value="C:photosystem II"/>
    <property type="evidence" value="ECO:0007669"/>
    <property type="project" value="InterPro"/>
</dbReference>
<dbReference type="STRING" id="296587.C1EBG2"/>
<dbReference type="Gene3D" id="1.20.58.810">
    <property type="entry name" value="Photosystem II Pbs27"/>
    <property type="match status" value="1"/>
</dbReference>
<dbReference type="KEGG" id="mis:MICPUN_108712"/>
<dbReference type="Pfam" id="PF13326">
    <property type="entry name" value="PSII_Pbs27"/>
    <property type="match status" value="1"/>
</dbReference>
<sequence>MIALTSTSARITVARPVAAKKTANASAVRCGAFSSDDVSVSLPTSQRRAVLLAGLASTTALFFDAQRANAARPTPVCDPTADGAECRANLLQGDESNLDGYEAKSARKIELAKTSTNPDLTNYQKETLALVGEMEEVLGLDIYDMTREKRISQLKKDSNVWAGKYAPGGSAKTASGRAFYNAVNQVSGHFNANGIAPLPASRLEVVTANMVKTRELIDQGR</sequence>
<keyword evidence="2" id="KW-1185">Reference proteome</keyword>
<dbReference type="InterPro" id="IPR038450">
    <property type="entry name" value="PSII_Psb27_sf"/>
</dbReference>
<gene>
    <name evidence="1" type="ORF">MICPUN_108712</name>
</gene>
<dbReference type="Proteomes" id="UP000002009">
    <property type="component" value="Chromosome 7"/>
</dbReference>
<dbReference type="AlphaFoldDB" id="C1EBG2"/>
<dbReference type="OMA" id="WVSKYAR"/>
<reference evidence="1 2" key="1">
    <citation type="journal article" date="2009" name="Science">
        <title>Green evolution and dynamic adaptations revealed by genomes of the marine picoeukaryotes Micromonas.</title>
        <authorList>
            <person name="Worden A.Z."/>
            <person name="Lee J.H."/>
            <person name="Mock T."/>
            <person name="Rouze P."/>
            <person name="Simmons M.P."/>
            <person name="Aerts A.L."/>
            <person name="Allen A.E."/>
            <person name="Cuvelier M.L."/>
            <person name="Derelle E."/>
            <person name="Everett M.V."/>
            <person name="Foulon E."/>
            <person name="Grimwood J."/>
            <person name="Gundlach H."/>
            <person name="Henrissat B."/>
            <person name="Napoli C."/>
            <person name="McDonald S.M."/>
            <person name="Parker M.S."/>
            <person name="Rombauts S."/>
            <person name="Salamov A."/>
            <person name="Von Dassow P."/>
            <person name="Badger J.H."/>
            <person name="Coutinho P.M."/>
            <person name="Demir E."/>
            <person name="Dubchak I."/>
            <person name="Gentemann C."/>
            <person name="Eikrem W."/>
            <person name="Gready J.E."/>
            <person name="John U."/>
            <person name="Lanier W."/>
            <person name="Lindquist E.A."/>
            <person name="Lucas S."/>
            <person name="Mayer K.F."/>
            <person name="Moreau H."/>
            <person name="Not F."/>
            <person name="Otillar R."/>
            <person name="Panaud O."/>
            <person name="Pangilinan J."/>
            <person name="Paulsen I."/>
            <person name="Piegu B."/>
            <person name="Poliakov A."/>
            <person name="Robbens S."/>
            <person name="Schmutz J."/>
            <person name="Toulza E."/>
            <person name="Wyss T."/>
            <person name="Zelensky A."/>
            <person name="Zhou K."/>
            <person name="Armbrust E.V."/>
            <person name="Bhattacharya D."/>
            <person name="Goodenough U.W."/>
            <person name="Van de Peer Y."/>
            <person name="Grigoriev I.V."/>
        </authorList>
    </citation>
    <scope>NUCLEOTIDE SEQUENCE [LARGE SCALE GENOMIC DNA]</scope>
    <source>
        <strain evidence="2">RCC299 / NOUM17</strain>
    </source>
</reference>